<feature type="transmembrane region" description="Helical" evidence="1">
    <location>
        <begin position="512"/>
        <end position="535"/>
    </location>
</feature>
<feature type="transmembrane region" description="Helical" evidence="1">
    <location>
        <begin position="90"/>
        <end position="111"/>
    </location>
</feature>
<feature type="transmembrane region" description="Helical" evidence="1">
    <location>
        <begin position="404"/>
        <end position="422"/>
    </location>
</feature>
<dbReference type="Proteomes" id="UP000001593">
    <property type="component" value="Unassembled WGS sequence"/>
</dbReference>
<dbReference type="PANTHER" id="PTHR35313">
    <property type="entry name" value="NO EXINE FORMATION 1"/>
    <property type="match status" value="1"/>
</dbReference>
<organism evidence="2 3">
    <name type="scientific">Nematostella vectensis</name>
    <name type="common">Starlet sea anemone</name>
    <dbReference type="NCBI Taxonomy" id="45351"/>
    <lineage>
        <taxon>Eukaryota</taxon>
        <taxon>Metazoa</taxon>
        <taxon>Cnidaria</taxon>
        <taxon>Anthozoa</taxon>
        <taxon>Hexacorallia</taxon>
        <taxon>Actiniaria</taxon>
        <taxon>Edwardsiidae</taxon>
        <taxon>Nematostella</taxon>
    </lineage>
</organism>
<gene>
    <name evidence="2" type="ORF">NEMVEDRAFT_v1g244479</name>
</gene>
<feature type="transmembrane region" description="Helical" evidence="1">
    <location>
        <begin position="201"/>
        <end position="219"/>
    </location>
</feature>
<evidence type="ECO:0000256" key="1">
    <source>
        <dbReference type="SAM" id="Phobius"/>
    </source>
</evidence>
<feature type="transmembrane region" description="Helical" evidence="1">
    <location>
        <begin position="601"/>
        <end position="624"/>
    </location>
</feature>
<sequence length="690" mass="75972">MTSVSALVLGWWAAPFFCILYGFLFIQVFYPPSKPSFVYQMSVHKVGQDTIQDRYIIGQMEKTLFLFNLISVPGSMFIVIYLLEFVHLITWVKLLLCGVLPVFLCTCLDSGEVMDFLGFVLCEHTLLEKALYTAHYGLISGAIMLYLVYRLYTVDSIEWRVAWLCGSLHCSKLASLLASLLPPQALSQSFLAPPLWNSSPSLLSFVFALVTSKILVFTEEKSISTWKGAKLCAVLLLSVGCVYDTLVLPIWLYTTHRWPSMADAAGAILFMTGTLCLKISLMQLSHHLDAKRANILLLCGAVLVEIVQPEFNPVKICWGAGVYFTSLVLPYDYGTKLLLAEDMTIPWLLLVAFLYSLAVLVKLVRLEQLSVRAWAVVSVMIGGPVGLKAASVILFPYHRPQLTTLLYAGSSSLAVFLLVSSWCNHGNQSLKARGLCYMALIGSLVLSLLLESSIETKRRKAHMSEDRDSLVPWISPCASHHVAMHLVPLALKSEGPFTRQSLEDKKEKLPPVSAALCSSLLANISVLVTCALALLSTPPDYWELWVTSCAAVLTSLLRPEGVVLSDLRPLKSSPALPIALLLPVCLYIGTIRAAWPSSSSALAVIGFLCEMLILHLSLPSHYSLAHALWRREIPLVAHRAAVFTAPACVALVVYGSTLAGRIMGFLGVCSIYYVFMYVNCPDFDNNKSKG</sequence>
<feature type="transmembrane region" description="Helical" evidence="1">
    <location>
        <begin position="64"/>
        <end position="83"/>
    </location>
</feature>
<evidence type="ECO:0000313" key="3">
    <source>
        <dbReference type="Proteomes" id="UP000001593"/>
    </source>
</evidence>
<reference evidence="2 3" key="1">
    <citation type="journal article" date="2007" name="Science">
        <title>Sea anemone genome reveals ancestral eumetazoan gene repertoire and genomic organization.</title>
        <authorList>
            <person name="Putnam N.H."/>
            <person name="Srivastava M."/>
            <person name="Hellsten U."/>
            <person name="Dirks B."/>
            <person name="Chapman J."/>
            <person name="Salamov A."/>
            <person name="Terry A."/>
            <person name="Shapiro H."/>
            <person name="Lindquist E."/>
            <person name="Kapitonov V.V."/>
            <person name="Jurka J."/>
            <person name="Genikhovich G."/>
            <person name="Grigoriev I.V."/>
            <person name="Lucas S.M."/>
            <person name="Steele R.E."/>
            <person name="Finnerty J.R."/>
            <person name="Technau U."/>
            <person name="Martindale M.Q."/>
            <person name="Rokhsar D.S."/>
        </authorList>
    </citation>
    <scope>NUCLEOTIDE SEQUENCE [LARGE SCALE GENOMIC DNA]</scope>
    <source>
        <strain evidence="3">CH2 X CH6</strain>
    </source>
</reference>
<dbReference type="OMA" id="CEHTLLE"/>
<accession>A7SDC1</accession>
<keyword evidence="3" id="KW-1185">Reference proteome</keyword>
<feature type="transmembrane region" description="Helical" evidence="1">
    <location>
        <begin position="131"/>
        <end position="149"/>
    </location>
</feature>
<name>A7SDC1_NEMVE</name>
<feature type="transmembrane region" description="Helical" evidence="1">
    <location>
        <begin position="7"/>
        <end position="30"/>
    </location>
</feature>
<feature type="transmembrane region" description="Helical" evidence="1">
    <location>
        <begin position="662"/>
        <end position="680"/>
    </location>
</feature>
<feature type="transmembrane region" description="Helical" evidence="1">
    <location>
        <begin position="161"/>
        <end position="181"/>
    </location>
</feature>
<dbReference type="AlphaFoldDB" id="A7SDC1"/>
<dbReference type="HOGENOM" id="CLU_399184_0_0_1"/>
<keyword evidence="1" id="KW-0472">Membrane</keyword>
<evidence type="ECO:0000313" key="2">
    <source>
        <dbReference type="EMBL" id="EDO38300.1"/>
    </source>
</evidence>
<feature type="transmembrane region" description="Helical" evidence="1">
    <location>
        <begin position="636"/>
        <end position="656"/>
    </location>
</feature>
<feature type="transmembrane region" description="Helical" evidence="1">
    <location>
        <begin position="373"/>
        <end position="398"/>
    </location>
</feature>
<protein>
    <submittedName>
        <fullName evidence="2">Uncharacterized protein</fullName>
    </submittedName>
</protein>
<keyword evidence="1" id="KW-0812">Transmembrane</keyword>
<dbReference type="PANTHER" id="PTHR35313:SF1">
    <property type="entry name" value="NO EXINE FORMATION 1"/>
    <property type="match status" value="1"/>
</dbReference>
<feature type="transmembrane region" description="Helical" evidence="1">
    <location>
        <begin position="470"/>
        <end position="491"/>
    </location>
</feature>
<feature type="transmembrane region" description="Helical" evidence="1">
    <location>
        <begin position="344"/>
        <end position="361"/>
    </location>
</feature>
<dbReference type="EMBL" id="DS469629">
    <property type="protein sequence ID" value="EDO38300.1"/>
    <property type="molecule type" value="Genomic_DNA"/>
</dbReference>
<keyword evidence="1" id="KW-1133">Transmembrane helix</keyword>
<dbReference type="InParanoid" id="A7SDC1"/>
<feature type="transmembrane region" description="Helical" evidence="1">
    <location>
        <begin position="231"/>
        <end position="252"/>
    </location>
</feature>
<feature type="transmembrane region" description="Helical" evidence="1">
    <location>
        <begin position="578"/>
        <end position="595"/>
    </location>
</feature>
<proteinExistence type="predicted"/>
<feature type="transmembrane region" description="Helical" evidence="1">
    <location>
        <begin position="434"/>
        <end position="450"/>
    </location>
</feature>